<organism evidence="1 2">
    <name type="scientific">Paraburkholderia terrae</name>
    <dbReference type="NCBI Taxonomy" id="311230"/>
    <lineage>
        <taxon>Bacteria</taxon>
        <taxon>Pseudomonadati</taxon>
        <taxon>Pseudomonadota</taxon>
        <taxon>Betaproteobacteria</taxon>
        <taxon>Burkholderiales</taxon>
        <taxon>Burkholderiaceae</taxon>
        <taxon>Paraburkholderia</taxon>
    </lineage>
</organism>
<protein>
    <submittedName>
        <fullName evidence="1">Uncharacterized protein</fullName>
    </submittedName>
</protein>
<dbReference type="Proteomes" id="UP000243502">
    <property type="component" value="Chromosome 1"/>
</dbReference>
<proteinExistence type="predicted"/>
<evidence type="ECO:0000313" key="2">
    <source>
        <dbReference type="Proteomes" id="UP000243502"/>
    </source>
</evidence>
<dbReference type="OrthoDB" id="9026016at2"/>
<dbReference type="EMBL" id="CP026111">
    <property type="protein sequence ID" value="AUT59858.1"/>
    <property type="molecule type" value="Genomic_DNA"/>
</dbReference>
<sequence length="87" mass="9267">MEKMVSYKGFEVTVKLESVRAVSSEFTYGPPVGYVAMVSICTVDPIRPVGSPIGLVGEGNRVFDTVDDALTAGFNAAKRVIDERGAP</sequence>
<dbReference type="AlphaFoldDB" id="A0A2I8EKA6"/>
<dbReference type="RefSeq" id="WP_042308381.1">
    <property type="nucleotide sequence ID" value="NZ_CP026111.1"/>
</dbReference>
<name>A0A2I8EKA6_9BURK</name>
<reference evidence="1 2" key="1">
    <citation type="submission" date="2018-01" db="EMBL/GenBank/DDBJ databases">
        <title>Species boundaries and ecological features among Paraburkholderia terrae DSMZ17804T, P. hospita DSMZ17164T and P. caribensis DSMZ13236T.</title>
        <authorList>
            <person name="Pratama A.A."/>
        </authorList>
    </citation>
    <scope>NUCLEOTIDE SEQUENCE [LARGE SCALE GENOMIC DNA]</scope>
    <source>
        <strain evidence="1 2">DSM 17804</strain>
    </source>
</reference>
<dbReference type="KEGG" id="pter:C2L65_09795"/>
<gene>
    <name evidence="1" type="ORF">C2L65_09795</name>
</gene>
<accession>A0A2I8EKA6</accession>
<evidence type="ECO:0000313" key="1">
    <source>
        <dbReference type="EMBL" id="AUT59858.1"/>
    </source>
</evidence>